<evidence type="ECO:0000313" key="4">
    <source>
        <dbReference type="Proteomes" id="UP000321769"/>
    </source>
</evidence>
<dbReference type="InterPro" id="IPR011044">
    <property type="entry name" value="Quino_amine_DH_bsu"/>
</dbReference>
<keyword evidence="2" id="KW-0472">Membrane</keyword>
<keyword evidence="2" id="KW-0812">Transmembrane</keyword>
<reference evidence="3 4" key="1">
    <citation type="submission" date="2019-07" db="EMBL/GenBank/DDBJ databases">
        <title>Whole genome shotgun sequence of Aeromicrobium flavum NBRC 107625.</title>
        <authorList>
            <person name="Hosoyama A."/>
            <person name="Uohara A."/>
            <person name="Ohji S."/>
            <person name="Ichikawa N."/>
        </authorList>
    </citation>
    <scope>NUCLEOTIDE SEQUENCE [LARGE SCALE GENOMIC DNA]</scope>
    <source>
        <strain evidence="3 4">NBRC 107625</strain>
    </source>
</reference>
<feature type="region of interest" description="Disordered" evidence="1">
    <location>
        <begin position="282"/>
        <end position="306"/>
    </location>
</feature>
<name>A0A512HT93_9ACTN</name>
<evidence type="ECO:0000313" key="3">
    <source>
        <dbReference type="EMBL" id="GEO88676.1"/>
    </source>
</evidence>
<dbReference type="EMBL" id="BJZQ01000003">
    <property type="protein sequence ID" value="GEO88676.1"/>
    <property type="molecule type" value="Genomic_DNA"/>
</dbReference>
<protein>
    <submittedName>
        <fullName evidence="3">Uncharacterized protein</fullName>
    </submittedName>
</protein>
<accession>A0A512HT93</accession>
<dbReference type="AlphaFoldDB" id="A0A512HT93"/>
<evidence type="ECO:0000256" key="1">
    <source>
        <dbReference type="SAM" id="MobiDB-lite"/>
    </source>
</evidence>
<keyword evidence="4" id="KW-1185">Reference proteome</keyword>
<dbReference type="RefSeq" id="WP_146826069.1">
    <property type="nucleotide sequence ID" value="NZ_BAAAYQ010000005.1"/>
</dbReference>
<sequence length="349" mass="35497">MNPRHRRLLIPGLLLALIVVVVVASLIDRADAAPAEPLVTVSDSRITESSGLVVSAEHDDLAYTVNDSGNAPEVFAIDLTTGEVVGVTTVRADLRDVEALALRDGRLWIGDVGDNDAVRDDIALHVIDEPGRAGGTVDAQRFPVALAGGPADVEALLAPAGSDRLHLVTKSLGGGSVLSVDVSDLAEDRTATAEVTATGLPALVTDGAASPDGSQVALLSYASLWTIDPEDWTVVGSRALPPLDQAETVAFVGEDAVLVGSEGKDSPLYRLSLPAGSASAAAPATVTTELPKPTPEPSAAPAGSADDAGFATDARTVVLGGVGVAAVLGLVVVVALRRAWSGGSRRALR</sequence>
<evidence type="ECO:0000256" key="2">
    <source>
        <dbReference type="SAM" id="Phobius"/>
    </source>
</evidence>
<feature type="transmembrane region" description="Helical" evidence="2">
    <location>
        <begin position="317"/>
        <end position="336"/>
    </location>
</feature>
<proteinExistence type="predicted"/>
<dbReference type="SUPFAM" id="SSF50969">
    <property type="entry name" value="YVTN repeat-like/Quinoprotein amine dehydrogenase"/>
    <property type="match status" value="1"/>
</dbReference>
<organism evidence="3 4">
    <name type="scientific">Aeromicrobium flavum</name>
    <dbReference type="NCBI Taxonomy" id="416568"/>
    <lineage>
        <taxon>Bacteria</taxon>
        <taxon>Bacillati</taxon>
        <taxon>Actinomycetota</taxon>
        <taxon>Actinomycetes</taxon>
        <taxon>Propionibacteriales</taxon>
        <taxon>Nocardioidaceae</taxon>
        <taxon>Aeromicrobium</taxon>
    </lineage>
</organism>
<dbReference type="OrthoDB" id="9801244at2"/>
<gene>
    <name evidence="3" type="ORF">AFL01nite_10030</name>
</gene>
<keyword evidence="2" id="KW-1133">Transmembrane helix</keyword>
<dbReference type="Proteomes" id="UP000321769">
    <property type="component" value="Unassembled WGS sequence"/>
</dbReference>
<comment type="caution">
    <text evidence="3">The sequence shown here is derived from an EMBL/GenBank/DDBJ whole genome shotgun (WGS) entry which is preliminary data.</text>
</comment>